<evidence type="ECO:0000313" key="3">
    <source>
        <dbReference type="Proteomes" id="UP000234579"/>
    </source>
</evidence>
<organism evidence="2 3">
    <name type="scientific">Ligilactobacillus agilis</name>
    <dbReference type="NCBI Taxonomy" id="1601"/>
    <lineage>
        <taxon>Bacteria</taxon>
        <taxon>Bacillati</taxon>
        <taxon>Bacillota</taxon>
        <taxon>Bacilli</taxon>
        <taxon>Lactobacillales</taxon>
        <taxon>Lactobacillaceae</taxon>
        <taxon>Ligilactobacillus</taxon>
    </lineage>
</organism>
<dbReference type="AlphaFoldDB" id="A0A2I2AAG1"/>
<reference evidence="3" key="1">
    <citation type="submission" date="2017-12" db="EMBL/GenBank/DDBJ databases">
        <authorList>
            <person name="Christensen H."/>
        </authorList>
    </citation>
    <scope>NUCLEOTIDE SEQUENCE [LARGE SCALE GENOMIC DNA]</scope>
    <source>
        <strain evidence="3">268A</strain>
    </source>
</reference>
<gene>
    <name evidence="2" type="ORF">CYR79_06790</name>
</gene>
<dbReference type="EMBL" id="PKGI01000031">
    <property type="protein sequence ID" value="PLA76375.1"/>
    <property type="molecule type" value="Genomic_DNA"/>
</dbReference>
<sequence length="79" mass="8941">MIFIPGRTITGLILLFFGIILDVISGLYMKSLTTIVKYNIFLAIGNAFFKTKMAFCLQDALGLDESTVRNFDLGIKTWW</sequence>
<keyword evidence="1" id="KW-1133">Transmembrane helix</keyword>
<feature type="transmembrane region" description="Helical" evidence="1">
    <location>
        <begin position="12"/>
        <end position="29"/>
    </location>
</feature>
<name>A0A2I2AAG1_9LACO</name>
<evidence type="ECO:0000313" key="2">
    <source>
        <dbReference type="EMBL" id="PLA76375.1"/>
    </source>
</evidence>
<dbReference type="Proteomes" id="UP000234579">
    <property type="component" value="Unassembled WGS sequence"/>
</dbReference>
<evidence type="ECO:0000256" key="1">
    <source>
        <dbReference type="SAM" id="Phobius"/>
    </source>
</evidence>
<keyword evidence="1" id="KW-0812">Transmembrane</keyword>
<accession>A0A2I2AAG1</accession>
<proteinExistence type="predicted"/>
<protein>
    <submittedName>
        <fullName evidence="2">Uncharacterized protein</fullName>
    </submittedName>
</protein>
<keyword evidence="1" id="KW-0472">Membrane</keyword>
<comment type="caution">
    <text evidence="2">The sequence shown here is derived from an EMBL/GenBank/DDBJ whole genome shotgun (WGS) entry which is preliminary data.</text>
</comment>